<proteinExistence type="predicted"/>
<feature type="region of interest" description="Disordered" evidence="1">
    <location>
        <begin position="48"/>
        <end position="133"/>
    </location>
</feature>
<feature type="compositionally biased region" description="Acidic residues" evidence="1">
    <location>
        <begin position="124"/>
        <end position="133"/>
    </location>
</feature>
<sequence>MALEEALEEGAGEYFQETRNNIWNYVRSRIDAGPQALSSKSGNDGSFIQILKLKPKGAAPAPAQDGGNPPSTSNQSSTPNAERRAAAEDEDLGDGDAGGDANEEDDGPGRVAGRDLPGAPNEPSGEEEERNSE</sequence>
<dbReference type="InParanoid" id="S8DK26"/>
<evidence type="ECO:0000313" key="2">
    <source>
        <dbReference type="EMBL" id="EPS93167.1"/>
    </source>
</evidence>
<name>S8DK26_FOMSC</name>
<accession>S8DK26</accession>
<dbReference type="Proteomes" id="UP000015241">
    <property type="component" value="Unassembled WGS sequence"/>
</dbReference>
<dbReference type="HOGENOM" id="CLU_1906780_0_0_1"/>
<evidence type="ECO:0000256" key="1">
    <source>
        <dbReference type="SAM" id="MobiDB-lite"/>
    </source>
</evidence>
<dbReference type="AlphaFoldDB" id="S8DK26"/>
<reference evidence="2 3" key="1">
    <citation type="journal article" date="2012" name="Science">
        <title>The Paleozoic origin of enzymatic lignin decomposition reconstructed from 31 fungal genomes.</title>
        <authorList>
            <person name="Floudas D."/>
            <person name="Binder M."/>
            <person name="Riley R."/>
            <person name="Barry K."/>
            <person name="Blanchette R.A."/>
            <person name="Henrissat B."/>
            <person name="Martinez A.T."/>
            <person name="Otillar R."/>
            <person name="Spatafora J.W."/>
            <person name="Yadav J.S."/>
            <person name="Aerts A."/>
            <person name="Benoit I."/>
            <person name="Boyd A."/>
            <person name="Carlson A."/>
            <person name="Copeland A."/>
            <person name="Coutinho P.M."/>
            <person name="de Vries R.P."/>
            <person name="Ferreira P."/>
            <person name="Findley K."/>
            <person name="Foster B."/>
            <person name="Gaskell J."/>
            <person name="Glotzer D."/>
            <person name="Gorecki P."/>
            <person name="Heitman J."/>
            <person name="Hesse C."/>
            <person name="Hori C."/>
            <person name="Igarashi K."/>
            <person name="Jurgens J.A."/>
            <person name="Kallen N."/>
            <person name="Kersten P."/>
            <person name="Kohler A."/>
            <person name="Kuees U."/>
            <person name="Kumar T.K.A."/>
            <person name="Kuo A."/>
            <person name="LaButti K."/>
            <person name="Larrondo L.F."/>
            <person name="Lindquist E."/>
            <person name="Ling A."/>
            <person name="Lombard V."/>
            <person name="Lucas S."/>
            <person name="Lundell T."/>
            <person name="Martin R."/>
            <person name="McLaughlin D.J."/>
            <person name="Morgenstern I."/>
            <person name="Morin E."/>
            <person name="Murat C."/>
            <person name="Nagy L.G."/>
            <person name="Nolan M."/>
            <person name="Ohm R.A."/>
            <person name="Patyshakuliyeva A."/>
            <person name="Rokas A."/>
            <person name="Ruiz-Duenas F.J."/>
            <person name="Sabat G."/>
            <person name="Salamov A."/>
            <person name="Samejima M."/>
            <person name="Schmutz J."/>
            <person name="Slot J.C."/>
            <person name="St John F."/>
            <person name="Stenlid J."/>
            <person name="Sun H."/>
            <person name="Sun S."/>
            <person name="Syed K."/>
            <person name="Tsang A."/>
            <person name="Wiebenga A."/>
            <person name="Young D."/>
            <person name="Pisabarro A."/>
            <person name="Eastwood D.C."/>
            <person name="Martin F."/>
            <person name="Cullen D."/>
            <person name="Grigoriev I.V."/>
            <person name="Hibbett D.S."/>
        </authorList>
    </citation>
    <scope>NUCLEOTIDE SEQUENCE</scope>
    <source>
        <strain evidence="3">FP-58527</strain>
    </source>
</reference>
<organism evidence="2 3">
    <name type="scientific">Fomitopsis schrenkii</name>
    <name type="common">Brown rot fungus</name>
    <dbReference type="NCBI Taxonomy" id="2126942"/>
    <lineage>
        <taxon>Eukaryota</taxon>
        <taxon>Fungi</taxon>
        <taxon>Dikarya</taxon>
        <taxon>Basidiomycota</taxon>
        <taxon>Agaricomycotina</taxon>
        <taxon>Agaricomycetes</taxon>
        <taxon>Polyporales</taxon>
        <taxon>Fomitopsis</taxon>
    </lineage>
</organism>
<dbReference type="EMBL" id="KE504294">
    <property type="protein sequence ID" value="EPS93167.1"/>
    <property type="molecule type" value="Genomic_DNA"/>
</dbReference>
<protein>
    <submittedName>
        <fullName evidence="2">Uncharacterized protein</fullName>
    </submittedName>
</protein>
<feature type="compositionally biased region" description="Low complexity" evidence="1">
    <location>
        <begin position="56"/>
        <end position="80"/>
    </location>
</feature>
<evidence type="ECO:0000313" key="3">
    <source>
        <dbReference type="Proteomes" id="UP000015241"/>
    </source>
</evidence>
<keyword evidence="3" id="KW-1185">Reference proteome</keyword>
<gene>
    <name evidence="2" type="ORF">FOMPIDRAFT_1056231</name>
</gene>